<dbReference type="EMBL" id="DS022308">
    <property type="protein sequence ID" value="OAJ42691.1"/>
    <property type="molecule type" value="Genomic_DNA"/>
</dbReference>
<feature type="region of interest" description="Disordered" evidence="1">
    <location>
        <begin position="43"/>
        <end position="82"/>
    </location>
</feature>
<feature type="compositionally biased region" description="Polar residues" evidence="1">
    <location>
        <begin position="46"/>
        <end position="67"/>
    </location>
</feature>
<evidence type="ECO:0000313" key="2">
    <source>
        <dbReference type="EMBL" id="OAJ42691.1"/>
    </source>
</evidence>
<feature type="compositionally biased region" description="Polar residues" evidence="1">
    <location>
        <begin position="366"/>
        <end position="421"/>
    </location>
</feature>
<reference evidence="2 3" key="2">
    <citation type="submission" date="2016-05" db="EMBL/GenBank/DDBJ databases">
        <title>Lineage-specific infection strategies underlie the spectrum of fungal disease in amphibians.</title>
        <authorList>
            <person name="Cuomo C.A."/>
            <person name="Farrer R.A."/>
            <person name="James T."/>
            <person name="Longcore J."/>
            <person name="Birren B."/>
        </authorList>
    </citation>
    <scope>NUCLEOTIDE SEQUENCE [LARGE SCALE GENOMIC DNA]</scope>
    <source>
        <strain evidence="2 3">JEL423</strain>
    </source>
</reference>
<feature type="region of interest" description="Disordered" evidence="1">
    <location>
        <begin position="308"/>
        <end position="421"/>
    </location>
</feature>
<accession>A0A177WTM1</accession>
<proteinExistence type="predicted"/>
<reference evidence="2 3" key="1">
    <citation type="submission" date="2006-10" db="EMBL/GenBank/DDBJ databases">
        <title>The Genome Sequence of Batrachochytrium dendrobatidis JEL423.</title>
        <authorList>
            <consortium name="The Broad Institute Genome Sequencing Platform"/>
            <person name="Birren B."/>
            <person name="Lander E."/>
            <person name="Galagan J."/>
            <person name="Cuomo C."/>
            <person name="Devon K."/>
            <person name="Jaffe D."/>
            <person name="Butler J."/>
            <person name="Alvarez P."/>
            <person name="Gnerre S."/>
            <person name="Grabherr M."/>
            <person name="Kleber M."/>
            <person name="Mauceli E."/>
            <person name="Brockman W."/>
            <person name="Young S."/>
            <person name="LaButti K."/>
            <person name="Sykes S."/>
            <person name="DeCaprio D."/>
            <person name="Crawford M."/>
            <person name="Koehrsen M."/>
            <person name="Engels R."/>
            <person name="Montgomery P."/>
            <person name="Pearson M."/>
            <person name="Howarth C."/>
            <person name="Larson L."/>
            <person name="White J."/>
            <person name="O'Leary S."/>
            <person name="Kodira C."/>
            <person name="Zeng Q."/>
            <person name="Yandava C."/>
            <person name="Alvarado L."/>
            <person name="Longcore J."/>
            <person name="James T."/>
        </authorList>
    </citation>
    <scope>NUCLEOTIDE SEQUENCE [LARGE SCALE GENOMIC DNA]</scope>
    <source>
        <strain evidence="2 3">JEL423</strain>
    </source>
</reference>
<dbReference type="AlphaFoldDB" id="A0A177WTM1"/>
<feature type="compositionally biased region" description="Polar residues" evidence="1">
    <location>
        <begin position="515"/>
        <end position="547"/>
    </location>
</feature>
<organism evidence="2 3">
    <name type="scientific">Batrachochytrium dendrobatidis (strain JEL423)</name>
    <dbReference type="NCBI Taxonomy" id="403673"/>
    <lineage>
        <taxon>Eukaryota</taxon>
        <taxon>Fungi</taxon>
        <taxon>Fungi incertae sedis</taxon>
        <taxon>Chytridiomycota</taxon>
        <taxon>Chytridiomycota incertae sedis</taxon>
        <taxon>Chytridiomycetes</taxon>
        <taxon>Rhizophydiales</taxon>
        <taxon>Rhizophydiales incertae sedis</taxon>
        <taxon>Batrachochytrium</taxon>
    </lineage>
</organism>
<feature type="compositionally biased region" description="Acidic residues" evidence="1">
    <location>
        <begin position="72"/>
        <end position="82"/>
    </location>
</feature>
<feature type="region of interest" description="Disordered" evidence="1">
    <location>
        <begin position="510"/>
        <end position="547"/>
    </location>
</feature>
<dbReference type="Gene3D" id="1.10.150.50">
    <property type="entry name" value="Transcription Factor, Ets-1"/>
    <property type="match status" value="1"/>
</dbReference>
<name>A0A177WTM1_BATDL</name>
<dbReference type="VEuPathDB" id="FungiDB:BDEG_26113"/>
<evidence type="ECO:0000256" key="1">
    <source>
        <dbReference type="SAM" id="MobiDB-lite"/>
    </source>
</evidence>
<dbReference type="Proteomes" id="UP000077115">
    <property type="component" value="Unassembled WGS sequence"/>
</dbReference>
<feature type="compositionally biased region" description="Polar residues" evidence="1">
    <location>
        <begin position="323"/>
        <end position="334"/>
    </location>
</feature>
<dbReference type="STRING" id="403673.A0A177WTM1"/>
<dbReference type="SUPFAM" id="SSF47769">
    <property type="entry name" value="SAM/Pointed domain"/>
    <property type="match status" value="1"/>
</dbReference>
<dbReference type="OrthoDB" id="2115449at2759"/>
<evidence type="ECO:0008006" key="4">
    <source>
        <dbReference type="Google" id="ProtNLM"/>
    </source>
</evidence>
<gene>
    <name evidence="2" type="ORF">BDEG_26113</name>
</gene>
<feature type="compositionally biased region" description="Low complexity" evidence="1">
    <location>
        <begin position="308"/>
        <end position="322"/>
    </location>
</feature>
<sequence length="547" mass="58630">MEVNAVDYDRFSRSEAIELLKNAGITGYAKKKRADCIKALKAHHASNASNEQHTSAHVSSTTSPDANNVSVDESEEGNEELEDASVLVDTVSSNIADTTYTADPFDDETGDNTVVVDTRADVTSEQLEESLVMADTESEAYLMEADDARFIESHQATDMESEVADLAHSRQESVSSLNQVDPIMTDIQTAALTADQSVSKAIQISPTADNLMESETVVEWLDRKNLGSLVPVFEKEELLEWDVIKDITLPSLQTLSLPLGAVLKFMRAKQERFNENVADKDLRSTNLGIDENIESLVSRLVEARLTESRAVSSKSATSTTVRPTLSRQPISRTSIHNKEKDNAGLSDRSIPLSSTGSIVKKRPKNVNATLNSTSVATKGHSVTNSKPESAGSRTASGTFNAPSQSMSATCHGTVKPSASKSTPFMTNVAEVSAASKSSIPAIFRRPTQTRVSASIADAGKKTPLRTSKSVGNFGLSRKDAIVPPAAEGRDVAADPAFKTTTAHQDFLRKKASTHALGSSKPNSVSQDVSAQSLNSEAVTTQQAISQI</sequence>
<dbReference type="InterPro" id="IPR013761">
    <property type="entry name" value="SAM/pointed_sf"/>
</dbReference>
<protein>
    <recommendedName>
        <fullName evidence="4">SAM domain-containing protein</fullName>
    </recommendedName>
</protein>
<evidence type="ECO:0000313" key="3">
    <source>
        <dbReference type="Proteomes" id="UP000077115"/>
    </source>
</evidence>